<evidence type="ECO:0000313" key="4">
    <source>
        <dbReference type="Proteomes" id="UP000198790"/>
    </source>
</evidence>
<feature type="domain" description="Outer membrane protein beta-barrel" evidence="2">
    <location>
        <begin position="39"/>
        <end position="229"/>
    </location>
</feature>
<organism evidence="3 4">
    <name type="scientific">Algoriphagus aquimarinus</name>
    <dbReference type="NCBI Taxonomy" id="237018"/>
    <lineage>
        <taxon>Bacteria</taxon>
        <taxon>Pseudomonadati</taxon>
        <taxon>Bacteroidota</taxon>
        <taxon>Cytophagia</taxon>
        <taxon>Cytophagales</taxon>
        <taxon>Cyclobacteriaceae</taxon>
        <taxon>Algoriphagus</taxon>
    </lineage>
</organism>
<reference evidence="3 4" key="1">
    <citation type="submission" date="2016-10" db="EMBL/GenBank/DDBJ databases">
        <authorList>
            <person name="de Groot N.N."/>
        </authorList>
    </citation>
    <scope>NUCLEOTIDE SEQUENCE [LARGE SCALE GENOMIC DNA]</scope>
    <source>
        <strain evidence="3 4">DSM 23399</strain>
    </source>
</reference>
<sequence>MKKIYTFLLAFVLIQGAFAQDSLQIAKKSKTPIGGRPNIPSDLKFEFGFNQLNNRSEDLGINFFASRTFNVYYQYPVSIFGEASGFTMDIGLGLGTDKYAFKDNQTLYNNPTAGPESSVLKDITDVLGDDINISKNVVAANYFDIPLDFTYHFNKTNYSKGFKVSVGGKFGYLYESHTKVKYEDANSLKRQVKDSQNYGFEKFRYGLSFKAGSPGFYVWSYFGLNQVFQKGLGPNSTEATQVNFGVAVNVF</sequence>
<protein>
    <submittedName>
        <fullName evidence="3">Outer membrane protein beta-barrel domain-containing protein</fullName>
    </submittedName>
</protein>
<keyword evidence="4" id="KW-1185">Reference proteome</keyword>
<feature type="signal peptide" evidence="1">
    <location>
        <begin position="1"/>
        <end position="19"/>
    </location>
</feature>
<dbReference type="STRING" id="237018.SAMN04489723_11211"/>
<accession>A0A1I1B9U6</accession>
<evidence type="ECO:0000259" key="2">
    <source>
        <dbReference type="Pfam" id="PF13568"/>
    </source>
</evidence>
<proteinExistence type="predicted"/>
<dbReference type="EMBL" id="FOKK01000012">
    <property type="protein sequence ID" value="SFB47119.1"/>
    <property type="molecule type" value="Genomic_DNA"/>
</dbReference>
<dbReference type="Pfam" id="PF13568">
    <property type="entry name" value="OMP_b-brl_2"/>
    <property type="match status" value="1"/>
</dbReference>
<evidence type="ECO:0000256" key="1">
    <source>
        <dbReference type="SAM" id="SignalP"/>
    </source>
</evidence>
<dbReference type="InterPro" id="IPR025665">
    <property type="entry name" value="Beta-barrel_OMP_2"/>
</dbReference>
<dbReference type="Proteomes" id="UP000198790">
    <property type="component" value="Unassembled WGS sequence"/>
</dbReference>
<dbReference type="RefSeq" id="WP_092898885.1">
    <property type="nucleotide sequence ID" value="NZ_FOKK01000012.1"/>
</dbReference>
<name>A0A1I1B9U6_9BACT</name>
<evidence type="ECO:0000313" key="3">
    <source>
        <dbReference type="EMBL" id="SFB47119.1"/>
    </source>
</evidence>
<keyword evidence="1" id="KW-0732">Signal</keyword>
<gene>
    <name evidence="3" type="ORF">SAMN04489723_11211</name>
</gene>
<dbReference type="AlphaFoldDB" id="A0A1I1B9U6"/>
<feature type="chain" id="PRO_5011784198" evidence="1">
    <location>
        <begin position="20"/>
        <end position="251"/>
    </location>
</feature>
<dbReference type="OrthoDB" id="959017at2"/>